<evidence type="ECO:0000313" key="2">
    <source>
        <dbReference type="Proteomes" id="UP001163324"/>
    </source>
</evidence>
<keyword evidence="2" id="KW-1185">Reference proteome</keyword>
<name>A0ACC0VBB7_9HYPO</name>
<accession>A0ACC0VBB7</accession>
<evidence type="ECO:0000313" key="1">
    <source>
        <dbReference type="EMBL" id="KAI9902768.1"/>
    </source>
</evidence>
<gene>
    <name evidence="1" type="ORF">N3K66_002120</name>
</gene>
<dbReference type="Proteomes" id="UP001163324">
    <property type="component" value="Chromosome 2"/>
</dbReference>
<dbReference type="EMBL" id="CM047941">
    <property type="protein sequence ID" value="KAI9902768.1"/>
    <property type="molecule type" value="Genomic_DNA"/>
</dbReference>
<proteinExistence type="predicted"/>
<organism evidence="1 2">
    <name type="scientific">Trichothecium roseum</name>
    <dbReference type="NCBI Taxonomy" id="47278"/>
    <lineage>
        <taxon>Eukaryota</taxon>
        <taxon>Fungi</taxon>
        <taxon>Dikarya</taxon>
        <taxon>Ascomycota</taxon>
        <taxon>Pezizomycotina</taxon>
        <taxon>Sordariomycetes</taxon>
        <taxon>Hypocreomycetidae</taxon>
        <taxon>Hypocreales</taxon>
        <taxon>Hypocreales incertae sedis</taxon>
        <taxon>Trichothecium</taxon>
    </lineage>
</organism>
<sequence length="508" mass="55575">MPKKRRQHFESFKPSSAASPASHSASGSNSDKQQQSHKSVNDLLANLRRTSLGQSASSSSSSSAHQLSGNTPSVPPDIREILQIPETPAPAPRRAARGAAARSRFDHQGRRLPAGPPPPRSWVSRATGGGGGGWDNGSAQRRRPLKSDLSDDRSSLLPDTYLPEPGSLVDVALRQIASDWEVQRDYNRYHLFFLPNHLKPALIRLVGLTGGYGVSASDLKAILLPAPDAYEQGELDLADADFNREVTYLDLSGSLGRSIKVKEVADLLFPSKQQQQQKQQQAPENEEVFDSWDAAEESNVTPSPPRVLLPNLTHLSLALDPQNPSGGSWRQLLSLASAGKLSTVTHLSLAYWPDPCLTPRAATATISSPQQPGRAVPYAGTGYYSHSLDNDWSEALLVLRMLSRSMYEVEFLDLTGCASWFKALYLDSGHDYVDWAGSWGKIGGLRLRAGWRPNSSNSNGNGEGASSRADREAFREAFEHARRVERHIRSLRAGQGRFITVEKDELDM</sequence>
<reference evidence="1" key="1">
    <citation type="submission" date="2022-10" db="EMBL/GenBank/DDBJ databases">
        <title>Complete Genome of Trichothecium roseum strain YXFP-22015, a Plant Pathogen Isolated from Citrus.</title>
        <authorList>
            <person name="Wang Y."/>
            <person name="Zhu L."/>
        </authorList>
    </citation>
    <scope>NUCLEOTIDE SEQUENCE</scope>
    <source>
        <strain evidence="1">YXFP-22015</strain>
    </source>
</reference>
<protein>
    <submittedName>
        <fullName evidence="1">Uncharacterized protein</fullName>
    </submittedName>
</protein>
<comment type="caution">
    <text evidence="1">The sequence shown here is derived from an EMBL/GenBank/DDBJ whole genome shotgun (WGS) entry which is preliminary data.</text>
</comment>